<dbReference type="PANTHER" id="PTHR33525:SF4">
    <property type="entry name" value="CYCLIC DI-GMP PHOSPHODIESTERASE CDGJ"/>
    <property type="match status" value="1"/>
</dbReference>
<dbReference type="InterPro" id="IPR014408">
    <property type="entry name" value="dGMP_Pdiesterase_EAL/HD-GYP"/>
</dbReference>
<dbReference type="Gene3D" id="3.20.20.450">
    <property type="entry name" value="EAL domain"/>
    <property type="match status" value="1"/>
</dbReference>
<dbReference type="PANTHER" id="PTHR33525">
    <property type="match status" value="1"/>
</dbReference>
<dbReference type="SUPFAM" id="SSF109604">
    <property type="entry name" value="HD-domain/PDEase-like"/>
    <property type="match status" value="1"/>
</dbReference>
<name>A0A4P7USF8_DESDE</name>
<dbReference type="InterPro" id="IPR001633">
    <property type="entry name" value="EAL_dom"/>
</dbReference>
<dbReference type="InterPro" id="IPR052340">
    <property type="entry name" value="RNase_Y/CdgJ"/>
</dbReference>
<sequence>MLNNFFVARQPIFDKKGKLWGFELLFRTGLSENSATINDPDAATLLVASNGFLRATAGLPDDVKIFINFTEDLIFKRFPLALPPRNTVVEILENIPVSPQLIERLKELKSEGYVIALDDFVGDTAYKDIFPYIDIIKLDCLGRSIPEILEIKKNFSNTPCLFLAEKVESEAAFLAFREQKISFFQGYYFAKPQILSGKELTSSTASRLKIAAEIEKEDLNTATILEAVQTDVSLSYRLLQYINSAAFSFKEKITSIRQALGLLGTVKTRHWLRLVLYSDMLSPESNREALRMALQRAHFLDALGKATKISAAENESLFLVGMLSLLEVILNIPMEKILKELPLSNEIKTSLQGEGGIYSDYIALAKSIENLEFERAKSLSTSLNIPEDVVSESLQHAIEMSDKAMNQIATV</sequence>
<evidence type="ECO:0000313" key="3">
    <source>
        <dbReference type="Proteomes" id="UP000297065"/>
    </source>
</evidence>
<evidence type="ECO:0000313" key="2">
    <source>
        <dbReference type="EMBL" id="QCC86652.1"/>
    </source>
</evidence>
<accession>A0A4P7USF8</accession>
<reference evidence="2 3" key="1">
    <citation type="submission" date="2019-02" db="EMBL/GenBank/DDBJ databases">
        <title>Complete Genome Sequence of Desulfovibrio desulfuricans IC1, a Sulfonate Utilizing Anaerobe.</title>
        <authorList>
            <person name="Day L.A."/>
            <person name="De Leon K.B."/>
            <person name="Wall J.D."/>
        </authorList>
    </citation>
    <scope>NUCLEOTIDE SEQUENCE [LARGE SCALE GENOMIC DNA]</scope>
    <source>
        <strain evidence="2 3">IC1</strain>
    </source>
</reference>
<dbReference type="SUPFAM" id="SSF141868">
    <property type="entry name" value="EAL domain-like"/>
    <property type="match status" value="1"/>
</dbReference>
<dbReference type="EMBL" id="CP036295">
    <property type="protein sequence ID" value="QCC86652.1"/>
    <property type="molecule type" value="Genomic_DNA"/>
</dbReference>
<dbReference type="PIRSF" id="PIRSF003180">
    <property type="entry name" value="DiGMPpdiest_YuxH"/>
    <property type="match status" value="1"/>
</dbReference>
<dbReference type="Pfam" id="PF08668">
    <property type="entry name" value="HDOD"/>
    <property type="match status" value="1"/>
</dbReference>
<dbReference type="Gene3D" id="1.10.3210.10">
    <property type="entry name" value="Hypothetical protein af1432"/>
    <property type="match status" value="1"/>
</dbReference>
<dbReference type="InterPro" id="IPR013976">
    <property type="entry name" value="HDOD"/>
</dbReference>
<proteinExistence type="predicted"/>
<protein>
    <submittedName>
        <fullName evidence="2">HDOD domain-containing protein</fullName>
    </submittedName>
</protein>
<dbReference type="InterPro" id="IPR035919">
    <property type="entry name" value="EAL_sf"/>
</dbReference>
<dbReference type="PROSITE" id="PS51833">
    <property type="entry name" value="HDOD"/>
    <property type="match status" value="1"/>
</dbReference>
<evidence type="ECO:0000259" key="1">
    <source>
        <dbReference type="PROSITE" id="PS51833"/>
    </source>
</evidence>
<gene>
    <name evidence="2" type="ORF">DDIC_12345</name>
</gene>
<dbReference type="AlphaFoldDB" id="A0A4P7USF8"/>
<dbReference type="OrthoDB" id="9804751at2"/>
<feature type="domain" description="HDOD" evidence="1">
    <location>
        <begin position="200"/>
        <end position="399"/>
    </location>
</feature>
<dbReference type="Proteomes" id="UP000297065">
    <property type="component" value="Chromosome"/>
</dbReference>
<dbReference type="RefSeq" id="WP_136400717.1">
    <property type="nucleotide sequence ID" value="NZ_CP036295.1"/>
</dbReference>
<dbReference type="SMART" id="SM00052">
    <property type="entry name" value="EAL"/>
    <property type="match status" value="1"/>
</dbReference>
<organism evidence="2 3">
    <name type="scientific">Desulfovibrio desulfuricans</name>
    <dbReference type="NCBI Taxonomy" id="876"/>
    <lineage>
        <taxon>Bacteria</taxon>
        <taxon>Pseudomonadati</taxon>
        <taxon>Thermodesulfobacteriota</taxon>
        <taxon>Desulfovibrionia</taxon>
        <taxon>Desulfovibrionales</taxon>
        <taxon>Desulfovibrionaceae</taxon>
        <taxon>Desulfovibrio</taxon>
    </lineage>
</organism>